<dbReference type="SMART" id="SM00530">
    <property type="entry name" value="HTH_XRE"/>
    <property type="match status" value="1"/>
</dbReference>
<dbReference type="InterPro" id="IPR010982">
    <property type="entry name" value="Lambda_DNA-bd_dom_sf"/>
</dbReference>
<dbReference type="PROSITE" id="PS50943">
    <property type="entry name" value="HTH_CROC1"/>
    <property type="match status" value="1"/>
</dbReference>
<evidence type="ECO:0000313" key="4">
    <source>
        <dbReference type="Proteomes" id="UP000270468"/>
    </source>
</evidence>
<dbReference type="InterPro" id="IPR010057">
    <property type="entry name" value="Transcription_activator_Rgg_C"/>
</dbReference>
<proteinExistence type="predicted"/>
<evidence type="ECO:0000259" key="2">
    <source>
        <dbReference type="PROSITE" id="PS50943"/>
    </source>
</evidence>
<dbReference type="OrthoDB" id="34624at2"/>
<dbReference type="NCBIfam" id="TIGR01716">
    <property type="entry name" value="RGG_Cterm"/>
    <property type="match status" value="1"/>
</dbReference>
<reference evidence="3 4" key="1">
    <citation type="submission" date="2018-11" db="EMBL/GenBank/DDBJ databases">
        <authorList>
            <person name="Criscuolo A."/>
        </authorList>
    </citation>
    <scope>NUCLEOTIDE SEQUENCE [LARGE SCALE GENOMIC DNA]</scope>
    <source>
        <strain evidence="3">ATB-66</strain>
    </source>
</reference>
<dbReference type="CDD" id="cd00093">
    <property type="entry name" value="HTH_XRE"/>
    <property type="match status" value="1"/>
</dbReference>
<sequence>MKKYGETVRRIREQKGYTMQQLAEGILSVSFLSKFERGESDISLSYIIRLLERLSLTFEEFFYLHDSVGPGELEHFFDKANEAYVNRDLEQLTQLRKIALDKWEIHGLETFRCNLVMLGVYECIIRGEKTTSTGDSLEFLYAYLFEVEIWGYYELRLYNSTMFLMPPEMVITLSKNAFEKSSRFGKLKKTDKTIIAILMNTLTYMMGGAVPYVEQYKVFLGYLESLDIPEDDLYIRNTQLQIKGIYEIKIGNRVKGIDMVQKTISIFTDLGSNELAATAENYLNIVLDEKK</sequence>
<dbReference type="Pfam" id="PF01381">
    <property type="entry name" value="HTH_3"/>
    <property type="match status" value="1"/>
</dbReference>
<dbReference type="PANTHER" id="PTHR37038:SF12">
    <property type="entry name" value="TRANSCRIPTIONAL REGULATOR"/>
    <property type="match status" value="1"/>
</dbReference>
<dbReference type="Gene3D" id="1.25.40.10">
    <property type="entry name" value="Tetratricopeptide repeat domain"/>
    <property type="match status" value="1"/>
</dbReference>
<keyword evidence="1" id="KW-0812">Transmembrane</keyword>
<keyword evidence="1" id="KW-1133">Transmembrane helix</keyword>
<keyword evidence="1" id="KW-0472">Membrane</keyword>
<dbReference type="GO" id="GO:0003677">
    <property type="term" value="F:DNA binding"/>
    <property type="evidence" value="ECO:0007669"/>
    <property type="project" value="InterPro"/>
</dbReference>
<dbReference type="EMBL" id="UXAV01000042">
    <property type="protein sequence ID" value="VDC29597.1"/>
    <property type="molecule type" value="Genomic_DNA"/>
</dbReference>
<evidence type="ECO:0000256" key="1">
    <source>
        <dbReference type="SAM" id="Phobius"/>
    </source>
</evidence>
<organism evidence="3 4">
    <name type="scientific">Filibacter tadaridae</name>
    <dbReference type="NCBI Taxonomy" id="2483811"/>
    <lineage>
        <taxon>Bacteria</taxon>
        <taxon>Bacillati</taxon>
        <taxon>Bacillota</taxon>
        <taxon>Bacilli</taxon>
        <taxon>Bacillales</taxon>
        <taxon>Caryophanaceae</taxon>
        <taxon>Filibacter</taxon>
    </lineage>
</organism>
<feature type="domain" description="HTH cro/C1-type" evidence="2">
    <location>
        <begin position="8"/>
        <end position="61"/>
    </location>
</feature>
<keyword evidence="4" id="KW-1185">Reference proteome</keyword>
<protein>
    <submittedName>
        <fullName evidence="3">Helix-turn-helix domain protein</fullName>
    </submittedName>
</protein>
<dbReference type="InterPro" id="IPR001387">
    <property type="entry name" value="Cro/C1-type_HTH"/>
</dbReference>
<dbReference type="Proteomes" id="UP000270468">
    <property type="component" value="Unassembled WGS sequence"/>
</dbReference>
<dbReference type="InterPro" id="IPR011990">
    <property type="entry name" value="TPR-like_helical_dom_sf"/>
</dbReference>
<feature type="transmembrane region" description="Helical" evidence="1">
    <location>
        <begin position="193"/>
        <end position="213"/>
    </location>
</feature>
<name>A0A3P5XE33_9BACL</name>
<dbReference type="PANTHER" id="PTHR37038">
    <property type="entry name" value="TRANSCRIPTIONAL REGULATOR-RELATED"/>
    <property type="match status" value="1"/>
</dbReference>
<accession>A0A3P5XE33</accession>
<dbReference type="InterPro" id="IPR053163">
    <property type="entry name" value="HTH-type_regulator_Rgg"/>
</dbReference>
<evidence type="ECO:0000313" key="3">
    <source>
        <dbReference type="EMBL" id="VDC29597.1"/>
    </source>
</evidence>
<dbReference type="Pfam" id="PF21259">
    <property type="entry name" value="Rgg_C"/>
    <property type="match status" value="1"/>
</dbReference>
<dbReference type="RefSeq" id="WP_160117606.1">
    <property type="nucleotide sequence ID" value="NZ_UXAV01000042.1"/>
</dbReference>
<dbReference type="AlphaFoldDB" id="A0A3P5XE33"/>
<gene>
    <name evidence="3" type="ORF">FILTAD_02166</name>
</gene>
<dbReference type="SUPFAM" id="SSF47413">
    <property type="entry name" value="lambda repressor-like DNA-binding domains"/>
    <property type="match status" value="1"/>
</dbReference>